<comment type="domain">
    <text evidence="10">IleRS has two distinct active sites: one for aminoacylation and one for editing. The misactivated valine is translocated from the active site to the editing site, which sterically excludes the correctly activated isoleucine. The single editing site contains two valyl binding pockets, one specific for each substrate (Val-AMP or Val-tRNA(Ile)).</text>
</comment>
<gene>
    <name evidence="10" type="primary">ileS</name>
    <name evidence="14" type="ORF">BCF89_101130</name>
</gene>
<dbReference type="InterPro" id="IPR009008">
    <property type="entry name" value="Val/Leu/Ile-tRNA-synth_edit"/>
</dbReference>
<feature type="binding site" evidence="10">
    <location>
        <position position="552"/>
    </location>
    <ligand>
        <name>L-isoleucyl-5'-AMP</name>
        <dbReference type="ChEBI" id="CHEBI:178002"/>
    </ligand>
</feature>
<dbReference type="GO" id="GO:0000049">
    <property type="term" value="F:tRNA binding"/>
    <property type="evidence" value="ECO:0007669"/>
    <property type="project" value="InterPro"/>
</dbReference>
<comment type="subcellular location">
    <subcellularLocation>
        <location evidence="10">Cytoplasm</location>
    </subcellularLocation>
</comment>
<dbReference type="Gene3D" id="1.10.10.830">
    <property type="entry name" value="Ile-tRNA synthetase CP2 domain-like"/>
    <property type="match status" value="1"/>
</dbReference>
<keyword evidence="4 10" id="KW-0547">Nucleotide-binding</keyword>
<dbReference type="HAMAP" id="MF_02002">
    <property type="entry name" value="Ile_tRNA_synth_type1"/>
    <property type="match status" value="1"/>
</dbReference>
<dbReference type="CDD" id="cd07960">
    <property type="entry name" value="Anticodon_Ia_Ile_BEm"/>
    <property type="match status" value="1"/>
</dbReference>
<evidence type="ECO:0000256" key="2">
    <source>
        <dbReference type="ARBA" id="ARBA00022490"/>
    </source>
</evidence>
<dbReference type="PANTHER" id="PTHR42765">
    <property type="entry name" value="SOLEUCYL-TRNA SYNTHETASE"/>
    <property type="match status" value="1"/>
</dbReference>
<evidence type="ECO:0000259" key="11">
    <source>
        <dbReference type="Pfam" id="PF00133"/>
    </source>
</evidence>
<comment type="similarity">
    <text evidence="1 10">Belongs to the class-I aminoacyl-tRNA synthetase family. IleS type 1 subfamily.</text>
</comment>
<dbReference type="FunFam" id="3.40.50.620:FF:000152">
    <property type="entry name" value="Isoleucine--tRNA ligase"/>
    <property type="match status" value="1"/>
</dbReference>
<reference evidence="14 15" key="1">
    <citation type="submission" date="2018-06" db="EMBL/GenBank/DDBJ databases">
        <title>Genomic Encyclopedia of Archaeal and Bacterial Type Strains, Phase II (KMG-II): from individual species to whole genera.</title>
        <authorList>
            <person name="Goeker M."/>
        </authorList>
    </citation>
    <scope>NUCLEOTIDE SEQUENCE [LARGE SCALE GENOMIC DNA]</scope>
    <source>
        <strain evidence="14 15">ATCC 51348</strain>
    </source>
</reference>
<keyword evidence="2 10" id="KW-0963">Cytoplasm</keyword>
<organism evidence="14 15">
    <name type="scientific">Metamycoplasma auris</name>
    <dbReference type="NCBI Taxonomy" id="51363"/>
    <lineage>
        <taxon>Bacteria</taxon>
        <taxon>Bacillati</taxon>
        <taxon>Mycoplasmatota</taxon>
        <taxon>Mycoplasmoidales</taxon>
        <taxon>Metamycoplasmataceae</taxon>
        <taxon>Metamycoplasma</taxon>
    </lineage>
</organism>
<dbReference type="Pfam" id="PF06827">
    <property type="entry name" value="zf-FPG_IleRS"/>
    <property type="match status" value="1"/>
</dbReference>
<dbReference type="PRINTS" id="PR00984">
    <property type="entry name" value="TRNASYNTHILE"/>
</dbReference>
<feature type="short sequence motif" description="'KMSKS' region" evidence="10">
    <location>
        <begin position="593"/>
        <end position="597"/>
    </location>
</feature>
<evidence type="ECO:0000259" key="12">
    <source>
        <dbReference type="Pfam" id="PF06827"/>
    </source>
</evidence>
<evidence type="ECO:0000256" key="4">
    <source>
        <dbReference type="ARBA" id="ARBA00022741"/>
    </source>
</evidence>
<dbReference type="InterPro" id="IPR014729">
    <property type="entry name" value="Rossmann-like_a/b/a_fold"/>
</dbReference>
<dbReference type="EMBL" id="QKUB01000001">
    <property type="protein sequence ID" value="PZW01600.1"/>
    <property type="molecule type" value="Genomic_DNA"/>
</dbReference>
<dbReference type="NCBIfam" id="TIGR00392">
    <property type="entry name" value="ileS"/>
    <property type="match status" value="1"/>
</dbReference>
<dbReference type="OrthoDB" id="9810365at2"/>
<dbReference type="SUPFAM" id="SSF50677">
    <property type="entry name" value="ValRS/IleRS/LeuRS editing domain"/>
    <property type="match status" value="1"/>
</dbReference>
<evidence type="ECO:0000313" key="15">
    <source>
        <dbReference type="Proteomes" id="UP000249646"/>
    </source>
</evidence>
<dbReference type="GO" id="GO:0005829">
    <property type="term" value="C:cytosol"/>
    <property type="evidence" value="ECO:0007669"/>
    <property type="project" value="TreeGrafter"/>
</dbReference>
<dbReference type="FunFam" id="3.40.50.620:FF:000305">
    <property type="entry name" value="Isoleucine--tRNA ligase"/>
    <property type="match status" value="1"/>
</dbReference>
<evidence type="ECO:0000256" key="8">
    <source>
        <dbReference type="ARBA" id="ARBA00025217"/>
    </source>
</evidence>
<evidence type="ECO:0000256" key="3">
    <source>
        <dbReference type="ARBA" id="ARBA00022598"/>
    </source>
</evidence>
<comment type="catalytic activity">
    <reaction evidence="9 10">
        <text>tRNA(Ile) + L-isoleucine + ATP = L-isoleucyl-tRNA(Ile) + AMP + diphosphate</text>
        <dbReference type="Rhea" id="RHEA:11060"/>
        <dbReference type="Rhea" id="RHEA-COMP:9666"/>
        <dbReference type="Rhea" id="RHEA-COMP:9695"/>
        <dbReference type="ChEBI" id="CHEBI:30616"/>
        <dbReference type="ChEBI" id="CHEBI:33019"/>
        <dbReference type="ChEBI" id="CHEBI:58045"/>
        <dbReference type="ChEBI" id="CHEBI:78442"/>
        <dbReference type="ChEBI" id="CHEBI:78528"/>
        <dbReference type="ChEBI" id="CHEBI:456215"/>
        <dbReference type="EC" id="6.1.1.5"/>
    </reaction>
</comment>
<comment type="subunit">
    <text evidence="10">Monomer.</text>
</comment>
<evidence type="ECO:0000259" key="13">
    <source>
        <dbReference type="Pfam" id="PF08264"/>
    </source>
</evidence>
<dbReference type="RefSeq" id="WP_111518063.1">
    <property type="nucleotide sequence ID" value="NZ_QKUB01000001.1"/>
</dbReference>
<dbReference type="PROSITE" id="PS00178">
    <property type="entry name" value="AA_TRNA_LIGASE_I"/>
    <property type="match status" value="1"/>
</dbReference>
<dbReference type="InterPro" id="IPR023585">
    <property type="entry name" value="Ile-tRNA-ligase_type1"/>
</dbReference>
<evidence type="ECO:0000256" key="1">
    <source>
        <dbReference type="ARBA" id="ARBA00006887"/>
    </source>
</evidence>
<accession>A0A2W7G4J4</accession>
<evidence type="ECO:0000256" key="10">
    <source>
        <dbReference type="HAMAP-Rule" id="MF_02002"/>
    </source>
</evidence>
<dbReference type="GO" id="GO:0002161">
    <property type="term" value="F:aminoacyl-tRNA deacylase activity"/>
    <property type="evidence" value="ECO:0007669"/>
    <property type="project" value="InterPro"/>
</dbReference>
<feature type="domain" description="Methionyl/Valyl/Leucyl/Isoleucyl-tRNA synthetase anticodon-binding" evidence="13">
    <location>
        <begin position="675"/>
        <end position="823"/>
    </location>
</feature>
<keyword evidence="10" id="KW-0479">Metal-binding</keyword>
<keyword evidence="3 10" id="KW-0436">Ligase</keyword>
<dbReference type="GO" id="GO:0006428">
    <property type="term" value="P:isoleucyl-tRNA aminoacylation"/>
    <property type="evidence" value="ECO:0007669"/>
    <property type="project" value="UniProtKB-UniRule"/>
</dbReference>
<dbReference type="InterPro" id="IPR002301">
    <property type="entry name" value="Ile-tRNA-ligase"/>
</dbReference>
<dbReference type="GO" id="GO:0008270">
    <property type="term" value="F:zinc ion binding"/>
    <property type="evidence" value="ECO:0007669"/>
    <property type="project" value="UniProtKB-UniRule"/>
</dbReference>
<feature type="binding site" evidence="10">
    <location>
        <position position="865"/>
    </location>
    <ligand>
        <name>Zn(2+)</name>
        <dbReference type="ChEBI" id="CHEBI:29105"/>
    </ligand>
</feature>
<dbReference type="Gene3D" id="3.40.50.620">
    <property type="entry name" value="HUPs"/>
    <property type="match status" value="2"/>
</dbReference>
<evidence type="ECO:0000256" key="5">
    <source>
        <dbReference type="ARBA" id="ARBA00022840"/>
    </source>
</evidence>
<feature type="binding site" evidence="10">
    <location>
        <position position="596"/>
    </location>
    <ligand>
        <name>ATP</name>
        <dbReference type="ChEBI" id="CHEBI:30616"/>
    </ligand>
</feature>
<dbReference type="SUPFAM" id="SSF52374">
    <property type="entry name" value="Nucleotidylyl transferase"/>
    <property type="match status" value="1"/>
</dbReference>
<keyword evidence="7 10" id="KW-0030">Aminoacyl-tRNA synthetase</keyword>
<dbReference type="GO" id="GO:0005524">
    <property type="term" value="F:ATP binding"/>
    <property type="evidence" value="ECO:0007669"/>
    <property type="project" value="UniProtKB-UniRule"/>
</dbReference>
<evidence type="ECO:0000256" key="9">
    <source>
        <dbReference type="ARBA" id="ARBA00048359"/>
    </source>
</evidence>
<dbReference type="CDD" id="cd00818">
    <property type="entry name" value="IleRS_core"/>
    <property type="match status" value="1"/>
</dbReference>
<dbReference type="Gene3D" id="1.10.730.20">
    <property type="match status" value="1"/>
</dbReference>
<feature type="binding site" evidence="10">
    <location>
        <position position="862"/>
    </location>
    <ligand>
        <name>Zn(2+)</name>
        <dbReference type="ChEBI" id="CHEBI:29105"/>
    </ligand>
</feature>
<feature type="domain" description="Aminoacyl-tRNA synthetase class Ia" evidence="11">
    <location>
        <begin position="34"/>
        <end position="632"/>
    </location>
</feature>
<dbReference type="EC" id="6.1.1.5" evidence="10"/>
<dbReference type="GO" id="GO:0004822">
    <property type="term" value="F:isoleucine-tRNA ligase activity"/>
    <property type="evidence" value="ECO:0007669"/>
    <property type="project" value="UniProtKB-UniRule"/>
</dbReference>
<dbReference type="InterPro" id="IPR002300">
    <property type="entry name" value="aa-tRNA-synth_Ia"/>
</dbReference>
<dbReference type="Pfam" id="PF00133">
    <property type="entry name" value="tRNA-synt_1"/>
    <property type="match status" value="1"/>
</dbReference>
<name>A0A2W7G4J4_9BACT</name>
<proteinExistence type="inferred from homology"/>
<dbReference type="InterPro" id="IPR009080">
    <property type="entry name" value="tRNAsynth_Ia_anticodon-bd"/>
</dbReference>
<evidence type="ECO:0000256" key="6">
    <source>
        <dbReference type="ARBA" id="ARBA00022917"/>
    </source>
</evidence>
<feature type="domain" description="Zinc finger FPG/IleRS-type" evidence="12">
    <location>
        <begin position="861"/>
        <end position="884"/>
    </location>
</feature>
<protein>
    <recommendedName>
        <fullName evidence="10">Isoleucine--tRNA ligase</fullName>
        <ecNumber evidence="10">6.1.1.5</ecNumber>
    </recommendedName>
    <alternativeName>
        <fullName evidence="10">Isoleucyl-tRNA synthetase</fullName>
        <shortName evidence="10">IleRS</shortName>
    </alternativeName>
</protein>
<dbReference type="InterPro" id="IPR050081">
    <property type="entry name" value="Ile-tRNA_ligase"/>
</dbReference>
<dbReference type="InterPro" id="IPR001412">
    <property type="entry name" value="aa-tRNA-synth_I_CS"/>
</dbReference>
<dbReference type="Proteomes" id="UP000249646">
    <property type="component" value="Unassembled WGS sequence"/>
</dbReference>
<dbReference type="SUPFAM" id="SSF47323">
    <property type="entry name" value="Anticodon-binding domain of a subclass of class I aminoacyl-tRNA synthetases"/>
    <property type="match status" value="1"/>
</dbReference>
<dbReference type="InterPro" id="IPR010663">
    <property type="entry name" value="Znf_FPG/IleRS"/>
</dbReference>
<feature type="binding site" evidence="10">
    <location>
        <position position="881"/>
    </location>
    <ligand>
        <name>Zn(2+)</name>
        <dbReference type="ChEBI" id="CHEBI:29105"/>
    </ligand>
</feature>
<dbReference type="InterPro" id="IPR013155">
    <property type="entry name" value="M/V/L/I-tRNA-synth_anticd-bd"/>
</dbReference>
<dbReference type="PANTHER" id="PTHR42765:SF1">
    <property type="entry name" value="ISOLEUCINE--TRNA LIGASE, MITOCHONDRIAL"/>
    <property type="match status" value="1"/>
</dbReference>
<sequence>MEIKNKDYKDTLLMPQTDFSMKANLVEKEKIFSQKWTEINLYQKILDSNKGNPSFILHDGPPYANGDIHVGHALNKILKDIIVRNKSMLGFFSPFVAGWDTHGLPIEHKMLKEKQKNAKDFIVSDLRKSCAQYALSQVERQKEQFKKLSLLTDFSDIYITLDKKFEAQQLRLFKKMLFDGLIYKDLKPIYWSPSSQSALAEAEVEYFDHISPSLYVAFKVIEDNELINKNDNLIIWTTTPWTLIANSGVAINKDFKYIKIKVNNQIYVLAEDLLASVASMCKWDNYEIIGDSFSGKNLLDIKYQSPINNLICPVVEGHHVTLENGSGLVHMAPLFGEDDFIIGNKNNLQKIMHVNDDGILNEKAFQFQNLYYDDANPLIGKFLDEQGLLLGFKKIKHSYPHDWRTHQPIMYRATPQWFVSVKKIKDQILTEIENVKTFNEWSKSRLELMLENRDTWCISRQRSWGVPIIVFYDKNKNPVLEEEIFDHIIDLIEKHGTNIWYEKDVDELLPLKYKNQGFTKETDIMDVWFDSGSTSLAVKPAKIEAPFDLYLEGSDQYRGWFNSSLINSVAWRNKSPFKAFLSHGFVLDGKGRKMSKSLGNTVNPLDVVNKHGADILRLWVANSEYSADIAIDDKILEQNIEIYRKLRNTIKFMLGGISDFDFNYVKLDSIHALMEEKLNILEGKVLGYYNTYKFVNVIKEINNFIINLSSYYISITKDILYLNKENDLERRMVQTLFAKIIKFLLKALAPILPTTMEEVYSYFNEPNKLESVFLLKWEYSQIDSNSNLTKQWDEFFELKNEVYKLIEEKIKNQEIKRQNEAFVTISTSSEFIKSLPLTKLLMVAKVSYGNELKVEKLPSFKCLRCWNHFEEEEFNKELEICKRCEGVINEWS</sequence>
<keyword evidence="5 10" id="KW-0067">ATP-binding</keyword>
<keyword evidence="10" id="KW-0862">Zinc</keyword>
<evidence type="ECO:0000256" key="7">
    <source>
        <dbReference type="ARBA" id="ARBA00023146"/>
    </source>
</evidence>
<feature type="binding site" evidence="10">
    <location>
        <position position="884"/>
    </location>
    <ligand>
        <name>Zn(2+)</name>
        <dbReference type="ChEBI" id="CHEBI:29105"/>
    </ligand>
</feature>
<keyword evidence="6 10" id="KW-0648">Protein biosynthesis</keyword>
<dbReference type="AlphaFoldDB" id="A0A2W7G4J4"/>
<evidence type="ECO:0000313" key="14">
    <source>
        <dbReference type="EMBL" id="PZW01600.1"/>
    </source>
</evidence>
<comment type="function">
    <text evidence="8 10">Catalyzes the attachment of isoleucine to tRNA(Ile). As IleRS can inadvertently accommodate and process structurally similar amino acids such as valine, to avoid such errors it has two additional distinct tRNA(Ile)-dependent editing activities. One activity is designated as 'pretransfer' editing and involves the hydrolysis of activated Val-AMP. The other activity is designated 'posttransfer' editing and involves deacylation of mischarged Val-tRNA(Ile).</text>
</comment>
<feature type="short sequence motif" description="'HIGH' region" evidence="10">
    <location>
        <begin position="62"/>
        <end position="72"/>
    </location>
</feature>
<dbReference type="Pfam" id="PF08264">
    <property type="entry name" value="Anticodon_1"/>
    <property type="match status" value="1"/>
</dbReference>
<dbReference type="InterPro" id="IPR033708">
    <property type="entry name" value="Anticodon_Ile_BEm"/>
</dbReference>
<keyword evidence="15" id="KW-1185">Reference proteome</keyword>
<comment type="caution">
    <text evidence="14">The sequence shown here is derived from an EMBL/GenBank/DDBJ whole genome shotgun (WGS) entry which is preliminary data.</text>
</comment>
<comment type="cofactor">
    <cofactor evidence="10">
        <name>Zn(2+)</name>
        <dbReference type="ChEBI" id="CHEBI:29105"/>
    </cofactor>
    <text evidence="10">Binds 1 zinc ion per subunit.</text>
</comment>